<dbReference type="Proteomes" id="UP001139103">
    <property type="component" value="Unassembled WGS sequence"/>
</dbReference>
<dbReference type="PANTHER" id="PTHR30093:SF2">
    <property type="entry name" value="TYPE II SECRETION SYSTEM PROTEIN H"/>
    <property type="match status" value="1"/>
</dbReference>
<dbReference type="AlphaFoldDB" id="A0A9X1SG34"/>
<keyword evidence="1" id="KW-0812">Transmembrane</keyword>
<sequence>MRKPAHLPQSRQGQSNATAVIALVLVVLLLIGGVFVLWLMPAVADARAAATTSASSGHLKVIGLALHNYHDTYGELPPAYIADENGKPIHSWRVLILPFIEYGDLYDRYDFDEPWDAPNNRLLMQERPVVYADPRNPGEDPKTTPYQAIAGPGTCFDPTVAKMKLAEITDGTAVTAMVVENFGKPVIWTEPDDISPQEFLSGLPLQAAPGGKVWVMNADTSSKLINHSELGAAPSWTTRDAGD</sequence>
<organism evidence="3 4">
    <name type="scientific">Blastopirellula sediminis</name>
    <dbReference type="NCBI Taxonomy" id="2894196"/>
    <lineage>
        <taxon>Bacteria</taxon>
        <taxon>Pseudomonadati</taxon>
        <taxon>Planctomycetota</taxon>
        <taxon>Planctomycetia</taxon>
        <taxon>Pirellulales</taxon>
        <taxon>Pirellulaceae</taxon>
        <taxon>Blastopirellula</taxon>
    </lineage>
</organism>
<dbReference type="InterPro" id="IPR011453">
    <property type="entry name" value="DUF1559"/>
</dbReference>
<dbReference type="EMBL" id="JAJKFT010000009">
    <property type="protein sequence ID" value="MCC9628978.1"/>
    <property type="molecule type" value="Genomic_DNA"/>
</dbReference>
<protein>
    <submittedName>
        <fullName evidence="3">DUF1559 domain-containing protein</fullName>
    </submittedName>
</protein>
<evidence type="ECO:0000256" key="1">
    <source>
        <dbReference type="SAM" id="Phobius"/>
    </source>
</evidence>
<dbReference type="Pfam" id="PF07596">
    <property type="entry name" value="SBP_bac_10"/>
    <property type="match status" value="1"/>
</dbReference>
<dbReference type="InterPro" id="IPR045584">
    <property type="entry name" value="Pilin-like"/>
</dbReference>
<dbReference type="PANTHER" id="PTHR30093">
    <property type="entry name" value="GENERAL SECRETION PATHWAY PROTEIN G"/>
    <property type="match status" value="1"/>
</dbReference>
<proteinExistence type="predicted"/>
<name>A0A9X1SG34_9BACT</name>
<comment type="caution">
    <text evidence="3">The sequence shown here is derived from an EMBL/GenBank/DDBJ whole genome shotgun (WGS) entry which is preliminary data.</text>
</comment>
<feature type="domain" description="DUF1559" evidence="2">
    <location>
        <begin position="46"/>
        <end position="127"/>
    </location>
</feature>
<keyword evidence="4" id="KW-1185">Reference proteome</keyword>
<evidence type="ECO:0000259" key="2">
    <source>
        <dbReference type="Pfam" id="PF07596"/>
    </source>
</evidence>
<dbReference type="RefSeq" id="WP_230218553.1">
    <property type="nucleotide sequence ID" value="NZ_JAJKFT010000009.1"/>
</dbReference>
<evidence type="ECO:0000313" key="4">
    <source>
        <dbReference type="Proteomes" id="UP001139103"/>
    </source>
</evidence>
<feature type="transmembrane region" description="Helical" evidence="1">
    <location>
        <begin position="20"/>
        <end position="40"/>
    </location>
</feature>
<evidence type="ECO:0000313" key="3">
    <source>
        <dbReference type="EMBL" id="MCC9628978.1"/>
    </source>
</evidence>
<keyword evidence="1" id="KW-0472">Membrane</keyword>
<accession>A0A9X1SG34</accession>
<gene>
    <name evidence="3" type="ORF">LOC68_11265</name>
</gene>
<dbReference type="SUPFAM" id="SSF54523">
    <property type="entry name" value="Pili subunits"/>
    <property type="match status" value="1"/>
</dbReference>
<keyword evidence="1" id="KW-1133">Transmembrane helix</keyword>
<reference evidence="3" key="1">
    <citation type="submission" date="2021-11" db="EMBL/GenBank/DDBJ databases">
        <title>Genome sequence.</title>
        <authorList>
            <person name="Sun Q."/>
        </authorList>
    </citation>
    <scope>NUCLEOTIDE SEQUENCE</scope>
    <source>
        <strain evidence="3">JC732</strain>
    </source>
</reference>